<keyword evidence="2" id="KW-0808">Transferase</keyword>
<dbReference type="RefSeq" id="WP_080806233.1">
    <property type="nucleotide sequence ID" value="NZ_CP021983.2"/>
</dbReference>
<organism evidence="2 3">
    <name type="scientific">Halomicronema hongdechloris C2206</name>
    <dbReference type="NCBI Taxonomy" id="1641165"/>
    <lineage>
        <taxon>Bacteria</taxon>
        <taxon>Bacillati</taxon>
        <taxon>Cyanobacteriota</taxon>
        <taxon>Cyanophyceae</taxon>
        <taxon>Nodosilineales</taxon>
        <taxon>Nodosilineaceae</taxon>
        <taxon>Halomicronema</taxon>
    </lineage>
</organism>
<protein>
    <submittedName>
        <fullName evidence="2">Amino-acid acetyltransferase</fullName>
        <ecNumber evidence="2">2.3.1.1</ecNumber>
    </submittedName>
</protein>
<dbReference type="CDD" id="cd04301">
    <property type="entry name" value="NAT_SF"/>
    <property type="match status" value="1"/>
</dbReference>
<reference evidence="2 3" key="1">
    <citation type="journal article" date="2016" name="Biochim. Biophys. Acta">
        <title>Characterization of red-shifted phycobilisomes isolated from the chlorophyll f-containing cyanobacterium Halomicronema hongdechloris.</title>
        <authorList>
            <person name="Li Y."/>
            <person name="Lin Y."/>
            <person name="Garvey C.J."/>
            <person name="Birch D."/>
            <person name="Corkery R.W."/>
            <person name="Loughlin P.C."/>
            <person name="Scheer H."/>
            <person name="Willows R.D."/>
            <person name="Chen M."/>
        </authorList>
    </citation>
    <scope>NUCLEOTIDE SEQUENCE [LARGE SCALE GENOMIC DNA]</scope>
    <source>
        <strain evidence="2 3">C2206</strain>
    </source>
</reference>
<dbReference type="InterPro" id="IPR016181">
    <property type="entry name" value="Acyl_CoA_acyltransferase"/>
</dbReference>
<sequence>MDWSICRYQPADEPQWLRCRVLAFLDTAYFDNVLRQKEHYSNPSIELVATLDQHIIGLIDVECETVPGSVCSPPKHSTATGKAGMIWNIAVHPDYRRRGVGTALLKVAIAMAQQSHIQRFEAWTRDDASTLRWYEAQGFQKVDTYLHVYLQDDEVDGCLGSRIPGLRPIHVFAQYRGESVPEIQQRFSRVHECNRYDLILKA</sequence>
<dbReference type="PANTHER" id="PTHR43072">
    <property type="entry name" value="N-ACETYLTRANSFERASE"/>
    <property type="match status" value="1"/>
</dbReference>
<dbReference type="EC" id="2.3.1.1" evidence="2"/>
<evidence type="ECO:0000259" key="1">
    <source>
        <dbReference type="PROSITE" id="PS51186"/>
    </source>
</evidence>
<dbReference type="STRING" id="1641165.XM38_04435"/>
<dbReference type="PROSITE" id="PS51186">
    <property type="entry name" value="GNAT"/>
    <property type="match status" value="1"/>
</dbReference>
<accession>A0A1Z3HFL3</accession>
<gene>
    <name evidence="2" type="primary">argA_1</name>
    <name evidence="2" type="ORF">XM38_000050</name>
</gene>
<keyword evidence="3" id="KW-1185">Reference proteome</keyword>
<dbReference type="SUPFAM" id="SSF55729">
    <property type="entry name" value="Acyl-CoA N-acyltransferases (Nat)"/>
    <property type="match status" value="1"/>
</dbReference>
<name>A0A1Z3HFL3_9CYAN</name>
<dbReference type="KEGG" id="hhg:XM38_000050"/>
<evidence type="ECO:0000313" key="2">
    <source>
        <dbReference type="EMBL" id="ASC69079.1"/>
    </source>
</evidence>
<evidence type="ECO:0000313" key="3">
    <source>
        <dbReference type="Proteomes" id="UP000191901"/>
    </source>
</evidence>
<dbReference type="GO" id="GO:0016747">
    <property type="term" value="F:acyltransferase activity, transferring groups other than amino-acyl groups"/>
    <property type="evidence" value="ECO:0007669"/>
    <property type="project" value="InterPro"/>
</dbReference>
<dbReference type="EMBL" id="CP021983">
    <property type="protein sequence ID" value="ASC69079.1"/>
    <property type="molecule type" value="Genomic_DNA"/>
</dbReference>
<keyword evidence="2" id="KW-0012">Acyltransferase</keyword>
<dbReference type="Proteomes" id="UP000191901">
    <property type="component" value="Chromosome"/>
</dbReference>
<dbReference type="Gene3D" id="3.40.630.30">
    <property type="match status" value="1"/>
</dbReference>
<dbReference type="OrthoDB" id="482525at2"/>
<proteinExistence type="predicted"/>
<dbReference type="InterPro" id="IPR000182">
    <property type="entry name" value="GNAT_dom"/>
</dbReference>
<dbReference type="Pfam" id="PF00583">
    <property type="entry name" value="Acetyltransf_1"/>
    <property type="match status" value="1"/>
</dbReference>
<dbReference type="AlphaFoldDB" id="A0A1Z3HFL3"/>
<feature type="domain" description="N-acetyltransferase" evidence="1">
    <location>
        <begin position="3"/>
        <end position="164"/>
    </location>
</feature>